<organism evidence="7 8">
    <name type="scientific">Tilletiaria anomala (strain ATCC 24038 / CBS 436.72 / UBC 951)</name>
    <dbReference type="NCBI Taxonomy" id="1037660"/>
    <lineage>
        <taxon>Eukaryota</taxon>
        <taxon>Fungi</taxon>
        <taxon>Dikarya</taxon>
        <taxon>Basidiomycota</taxon>
        <taxon>Ustilaginomycotina</taxon>
        <taxon>Exobasidiomycetes</taxon>
        <taxon>Georgefischeriales</taxon>
        <taxon>Tilletiariaceae</taxon>
        <taxon>Tilletiaria</taxon>
    </lineage>
</organism>
<proteinExistence type="inferred from homology"/>
<evidence type="ECO:0000256" key="3">
    <source>
        <dbReference type="ARBA" id="ARBA00008479"/>
    </source>
</evidence>
<dbReference type="GeneID" id="25262964"/>
<dbReference type="PANTHER" id="PTHR13243">
    <property type="entry name" value="HSPC111 PROTEIN-RELATED"/>
    <property type="match status" value="1"/>
</dbReference>
<protein>
    <recommendedName>
        <fullName evidence="4">Nucleolar protein 16</fullName>
    </recommendedName>
</protein>
<comment type="caution">
    <text evidence="7">The sequence shown here is derived from an EMBL/GenBank/DDBJ whole genome shotgun (WGS) entry which is preliminary data.</text>
</comment>
<accession>A0A066VLZ1</accession>
<reference evidence="7 8" key="1">
    <citation type="submission" date="2014-05" db="EMBL/GenBank/DDBJ databases">
        <title>Draft genome sequence of a rare smut relative, Tilletiaria anomala UBC 951.</title>
        <authorList>
            <consortium name="DOE Joint Genome Institute"/>
            <person name="Toome M."/>
            <person name="Kuo A."/>
            <person name="Henrissat B."/>
            <person name="Lipzen A."/>
            <person name="Tritt A."/>
            <person name="Yoshinaga Y."/>
            <person name="Zane M."/>
            <person name="Barry K."/>
            <person name="Grigoriev I.V."/>
            <person name="Spatafora J.W."/>
            <person name="Aimea M.C."/>
        </authorList>
    </citation>
    <scope>NUCLEOTIDE SEQUENCE [LARGE SCALE GENOMIC DNA]</scope>
    <source>
        <strain evidence="7 8">UBC 951</strain>
    </source>
</reference>
<comment type="similarity">
    <text evidence="3">Belongs to the NOP16 family.</text>
</comment>
<feature type="region of interest" description="Disordered" evidence="6">
    <location>
        <begin position="1"/>
        <end position="43"/>
    </location>
</feature>
<name>A0A066VLZ1_TILAU</name>
<dbReference type="HOGENOM" id="CLU_078857_1_0_1"/>
<gene>
    <name evidence="7" type="ORF">K437DRAFT_237705</name>
</gene>
<dbReference type="GO" id="GO:0005730">
    <property type="term" value="C:nucleolus"/>
    <property type="evidence" value="ECO:0007669"/>
    <property type="project" value="UniProtKB-SubCell"/>
</dbReference>
<dbReference type="PANTHER" id="PTHR13243:SF1">
    <property type="entry name" value="NUCLEOLAR PROTEIN 16"/>
    <property type="match status" value="1"/>
</dbReference>
<dbReference type="FunCoup" id="A0A066VLZ1">
    <property type="interactions" value="103"/>
</dbReference>
<dbReference type="OrthoDB" id="285729at2759"/>
<dbReference type="RefSeq" id="XP_013242065.1">
    <property type="nucleotide sequence ID" value="XM_013386611.1"/>
</dbReference>
<evidence type="ECO:0000313" key="8">
    <source>
        <dbReference type="Proteomes" id="UP000027361"/>
    </source>
</evidence>
<sequence>MATPRQRRKSRSSSHGGPSARSKKAAVKKLKKPAPTIRGPEILKEKWDRTKTVRQNYAALGLVSSLQIHQSGGYDRDDPYNKSTYPSATSNETTAADDVQKDEDMTENSASGSKPADKGKGKAVKKGMARIIRDAEGNVVHIIEADDETDAVYESTASTAPLKPKRKGKDKDKKKDVSTPWGQPLNDSDDDFAFEDPTGGTRQLTKEERAERDRALHLPVAALSAPTGLNAAAAKNASAASLNAAKLHSALDSLAGELSVPVPRFTSLQEEEWLRSLVAKYGEDYEAASKDRKLNIWQRTPGEIKRAVRKAGGKQALFLV</sequence>
<feature type="compositionally biased region" description="Basic residues" evidence="6">
    <location>
        <begin position="1"/>
        <end position="12"/>
    </location>
</feature>
<evidence type="ECO:0000313" key="7">
    <source>
        <dbReference type="EMBL" id="KDN42496.1"/>
    </source>
</evidence>
<dbReference type="InterPro" id="IPR019002">
    <property type="entry name" value="Ribosome_biogenesis_Nop16"/>
</dbReference>
<comment type="function">
    <text evidence="1">Involved in the biogenesis of the 60S ribosomal subunit.</text>
</comment>
<evidence type="ECO:0000256" key="2">
    <source>
        <dbReference type="ARBA" id="ARBA00004604"/>
    </source>
</evidence>
<feature type="compositionally biased region" description="Basic residues" evidence="6">
    <location>
        <begin position="21"/>
        <end position="32"/>
    </location>
</feature>
<dbReference type="EMBL" id="JMSN01000069">
    <property type="protein sequence ID" value="KDN42496.1"/>
    <property type="molecule type" value="Genomic_DNA"/>
</dbReference>
<evidence type="ECO:0000256" key="6">
    <source>
        <dbReference type="SAM" id="MobiDB-lite"/>
    </source>
</evidence>
<dbReference type="InParanoid" id="A0A066VLZ1"/>
<feature type="compositionally biased region" description="Polar residues" evidence="6">
    <location>
        <begin position="81"/>
        <end position="94"/>
    </location>
</feature>
<dbReference type="STRING" id="1037660.A0A066VLZ1"/>
<feature type="region of interest" description="Disordered" evidence="6">
    <location>
        <begin position="65"/>
        <end position="212"/>
    </location>
</feature>
<comment type="subcellular location">
    <subcellularLocation>
        <location evidence="2">Nucleus</location>
        <location evidence="2">Nucleolus</location>
    </subcellularLocation>
</comment>
<dbReference type="AlphaFoldDB" id="A0A066VLZ1"/>
<evidence type="ECO:0000256" key="4">
    <source>
        <dbReference type="ARBA" id="ARBA00015522"/>
    </source>
</evidence>
<dbReference type="OMA" id="MANPRQK"/>
<dbReference type="Pfam" id="PF09420">
    <property type="entry name" value="Nop16"/>
    <property type="match status" value="1"/>
</dbReference>
<evidence type="ECO:0000256" key="5">
    <source>
        <dbReference type="ARBA" id="ARBA00023242"/>
    </source>
</evidence>
<dbReference type="Proteomes" id="UP000027361">
    <property type="component" value="Unassembled WGS sequence"/>
</dbReference>
<evidence type="ECO:0000256" key="1">
    <source>
        <dbReference type="ARBA" id="ARBA00002889"/>
    </source>
</evidence>
<keyword evidence="5" id="KW-0539">Nucleus</keyword>
<dbReference type="GO" id="GO:0042273">
    <property type="term" value="P:ribosomal large subunit biogenesis"/>
    <property type="evidence" value="ECO:0007669"/>
    <property type="project" value="TreeGrafter"/>
</dbReference>
<keyword evidence="8" id="KW-1185">Reference proteome</keyword>